<evidence type="ECO:0000313" key="6">
    <source>
        <dbReference type="Proteomes" id="UP001589683"/>
    </source>
</evidence>
<keyword evidence="6" id="KW-1185">Reference proteome</keyword>
<dbReference type="Proteomes" id="UP001589683">
    <property type="component" value="Unassembled WGS sequence"/>
</dbReference>
<dbReference type="CDD" id="cd00090">
    <property type="entry name" value="HTH_ARSR"/>
    <property type="match status" value="1"/>
</dbReference>
<keyword evidence="1" id="KW-0805">Transcription regulation</keyword>
<evidence type="ECO:0000256" key="3">
    <source>
        <dbReference type="ARBA" id="ARBA00023163"/>
    </source>
</evidence>
<dbReference type="Gene3D" id="1.10.10.10">
    <property type="entry name" value="Winged helix-like DNA-binding domain superfamily/Winged helix DNA-binding domain"/>
    <property type="match status" value="1"/>
</dbReference>
<name>A0ABV5JC00_9RHOB</name>
<dbReference type="InterPro" id="IPR019888">
    <property type="entry name" value="Tscrpt_reg_AsnC-like"/>
</dbReference>
<organism evidence="5 6">
    <name type="scientific">Pseudohalocynthiibacter aestuariivivens</name>
    <dbReference type="NCBI Taxonomy" id="1591409"/>
    <lineage>
        <taxon>Bacteria</taxon>
        <taxon>Pseudomonadati</taxon>
        <taxon>Pseudomonadota</taxon>
        <taxon>Alphaproteobacteria</taxon>
        <taxon>Rhodobacterales</taxon>
        <taxon>Paracoccaceae</taxon>
        <taxon>Pseudohalocynthiibacter</taxon>
    </lineage>
</organism>
<protein>
    <submittedName>
        <fullName evidence="5">Lrp/AsnC family transcriptional regulator</fullName>
    </submittedName>
</protein>
<dbReference type="EMBL" id="JBHMEA010000009">
    <property type="protein sequence ID" value="MFB9230980.1"/>
    <property type="molecule type" value="Genomic_DNA"/>
</dbReference>
<gene>
    <name evidence="5" type="ORF">ACFFUT_04165</name>
</gene>
<dbReference type="InterPro" id="IPR019887">
    <property type="entry name" value="Tscrpt_reg_AsnC/Lrp_C"/>
</dbReference>
<dbReference type="InterPro" id="IPR036390">
    <property type="entry name" value="WH_DNA-bd_sf"/>
</dbReference>
<dbReference type="PANTHER" id="PTHR30154">
    <property type="entry name" value="LEUCINE-RESPONSIVE REGULATORY PROTEIN"/>
    <property type="match status" value="1"/>
</dbReference>
<dbReference type="PANTHER" id="PTHR30154:SF34">
    <property type="entry name" value="TRANSCRIPTIONAL REGULATOR AZLB"/>
    <property type="match status" value="1"/>
</dbReference>
<dbReference type="SMART" id="SM00344">
    <property type="entry name" value="HTH_ASNC"/>
    <property type="match status" value="1"/>
</dbReference>
<reference evidence="5 6" key="1">
    <citation type="submission" date="2024-09" db="EMBL/GenBank/DDBJ databases">
        <authorList>
            <person name="Sun Q."/>
            <person name="Mori K."/>
        </authorList>
    </citation>
    <scope>NUCLEOTIDE SEQUENCE [LARGE SCALE GENOMIC DNA]</scope>
    <source>
        <strain evidence="5 6">CECT 8726</strain>
    </source>
</reference>
<dbReference type="PROSITE" id="PS50956">
    <property type="entry name" value="HTH_ASNC_2"/>
    <property type="match status" value="1"/>
</dbReference>
<accession>A0ABV5JC00</accession>
<feature type="domain" description="HTH asnC-type" evidence="4">
    <location>
        <begin position="1"/>
        <end position="62"/>
    </location>
</feature>
<dbReference type="PRINTS" id="PR00033">
    <property type="entry name" value="HTHASNC"/>
</dbReference>
<evidence type="ECO:0000313" key="5">
    <source>
        <dbReference type="EMBL" id="MFB9230980.1"/>
    </source>
</evidence>
<keyword evidence="3" id="KW-0804">Transcription</keyword>
<sequence length="152" mass="17293">MDELDLKILALVQDDARQTAERISDLIGLSPTAIQKRLKKLRDSKIIQKEIAVLDPGKLGQTMTAVVEVSLERENLSVLDAFKKRMRNAPQVQQCYYTTGEADFILVVVVKDIKAYETFTHEYFFGTPEISKFKTSIVMDRVKVSLNVDIQK</sequence>
<dbReference type="RefSeq" id="WP_213890569.1">
    <property type="nucleotide sequence ID" value="NZ_JAGFNU010000012.1"/>
</dbReference>
<dbReference type="InterPro" id="IPR036388">
    <property type="entry name" value="WH-like_DNA-bd_sf"/>
</dbReference>
<dbReference type="InterPro" id="IPR000485">
    <property type="entry name" value="AsnC-type_HTH_dom"/>
</dbReference>
<comment type="caution">
    <text evidence="5">The sequence shown here is derived from an EMBL/GenBank/DDBJ whole genome shotgun (WGS) entry which is preliminary data.</text>
</comment>
<dbReference type="SUPFAM" id="SSF54909">
    <property type="entry name" value="Dimeric alpha+beta barrel"/>
    <property type="match status" value="1"/>
</dbReference>
<dbReference type="InterPro" id="IPR011991">
    <property type="entry name" value="ArsR-like_HTH"/>
</dbReference>
<keyword evidence="2" id="KW-0238">DNA-binding</keyword>
<evidence type="ECO:0000256" key="2">
    <source>
        <dbReference type="ARBA" id="ARBA00023125"/>
    </source>
</evidence>
<proteinExistence type="predicted"/>
<dbReference type="Pfam" id="PF13404">
    <property type="entry name" value="HTH_AsnC-type"/>
    <property type="match status" value="1"/>
</dbReference>
<dbReference type="SUPFAM" id="SSF46785">
    <property type="entry name" value="Winged helix' DNA-binding domain"/>
    <property type="match status" value="1"/>
</dbReference>
<dbReference type="InterPro" id="IPR011008">
    <property type="entry name" value="Dimeric_a/b-barrel"/>
</dbReference>
<dbReference type="Pfam" id="PF01037">
    <property type="entry name" value="AsnC_trans_reg"/>
    <property type="match status" value="1"/>
</dbReference>
<evidence type="ECO:0000259" key="4">
    <source>
        <dbReference type="PROSITE" id="PS50956"/>
    </source>
</evidence>
<dbReference type="Gene3D" id="3.30.70.920">
    <property type="match status" value="1"/>
</dbReference>
<evidence type="ECO:0000256" key="1">
    <source>
        <dbReference type="ARBA" id="ARBA00023015"/>
    </source>
</evidence>